<feature type="region of interest" description="Disordered" evidence="1">
    <location>
        <begin position="787"/>
        <end position="828"/>
    </location>
</feature>
<gene>
    <name evidence="3 5" type="primary">fbxa-136</name>
    <name evidence="5" type="ORF">C18D4.2</name>
    <name evidence="3" type="ORF">CELE_C18D4.2</name>
</gene>
<feature type="compositionally biased region" description="Basic and acidic residues" evidence="1">
    <location>
        <begin position="1162"/>
        <end position="1175"/>
    </location>
</feature>
<dbReference type="AlphaFoldDB" id="G5EGC2"/>
<dbReference type="InterPro" id="IPR002900">
    <property type="entry name" value="DUF38/FTH_CAE_spp"/>
</dbReference>
<feature type="compositionally biased region" description="Polar residues" evidence="1">
    <location>
        <begin position="968"/>
        <end position="978"/>
    </location>
</feature>
<dbReference type="InParanoid" id="G5EGC2"/>
<feature type="region of interest" description="Disordered" evidence="1">
    <location>
        <begin position="306"/>
        <end position="345"/>
    </location>
</feature>
<evidence type="ECO:0007829" key="6">
    <source>
        <dbReference type="PeptideAtlas" id="G5EGC2"/>
    </source>
</evidence>
<proteinExistence type="evidence at protein level"/>
<dbReference type="EMBL" id="BX284605">
    <property type="protein sequence ID" value="CAN99684.2"/>
    <property type="molecule type" value="Genomic_DNA"/>
</dbReference>
<feature type="region of interest" description="Disordered" evidence="1">
    <location>
        <begin position="1087"/>
        <end position="1134"/>
    </location>
</feature>
<dbReference type="CTD" id="3565166"/>
<feature type="domain" description="DUF38" evidence="2">
    <location>
        <begin position="1687"/>
        <end position="1825"/>
    </location>
</feature>
<dbReference type="GeneID" id="3565166"/>
<feature type="region of interest" description="Disordered" evidence="1">
    <location>
        <begin position="1398"/>
        <end position="1418"/>
    </location>
</feature>
<sequence length="1881" mass="213740">MSYAFNLARPNRLVKIVNVKLNGDNPSLKFSSARSEIFVEGSFEVFYRGRSNDTLITYESREKKMENQEFIDVLITDLELLLNEVSDRLDEFNVTFRWCGVEQVDLAHLQNVYDQLTLITSHKKINACSVELAVEDIDQVRIAYTCFDLQTLRHCAFHFVDNQFEDPANAFRRILEIDELKFLDSIEAHFKVENLSIDGLIAIKQVVIDSGRKCKAVIDNSNGNNLQNQELTNIFGDSIEKYQEWIICRCENLKCYIYESRIEIQTKEWKSTPSEKYMRDRRMGSCSEDSEDEDFKLWRESMDIPKRKTSSRPSSYFKEDSSTNGASPKDGLPSTTEDETSELRRKWKTIPERDFNMMLELVITKSLIDSNLVPSTDGESRHSKSSESNINNNMLELEAKRSLLFSKDDSSNVGKMAKRVKFEIMQSLLDPENNSSTDGAGLLDNLPSTSDNRTPRRQRHLEHSMESFDNIMLEAAIKQSLLDLKGDCSADGTRPKPDLSDNKTRTSRERSESSEENSDSIMLKYAIELSLLDSKEDASKIEAITKKLKLELAKLKLRITQSLSDSKDDSLSNEANLQNDLPSTSDSKTPTSRERSESSESNISNILRELENEQSLLDSKNDSSNPEYMMKMLKLDLAKLKLVFFQAVLDAKGNSATDETRPGDVPSLNSEGRTPTSRKRSESSESNIENILLKLAMKESLLESKDDSSTNGASLQKDLPSTSDDRTPTSRKLSENFEENSDNIMLKYAIELSLLDSKKDSTKIEAIPEKLKFELAKLKLGLMKSLSNSKDDPSTNGASLQNDLPSTSDDRTPTSRERSESSESNISNIMRKLEIEQSLLDSKNDSSNPESMMKMLKLDLAKLKLVFFQGVLDAKGNSATDETRPGDVLSLNSEGRNPTSRKRSEISESNIENKMIKLAMKESLLGSEDGSSTDGAMAKMLKMALVQSLLGSDDYSSSDEASTEDDPPSNSDNKTPTSGKRLESYESRIENILLKLAMKESLLESKDDSSTNGASLQKDLPSTSDDRTPTSRKLSENFEENSDNIMLKYAIELSLLDSKKDSSKIEAITKKLTLELAKLKLGITQSLSDSKEDPSTNEASPEDDLPSTSDNRTPTSRERSERSESNIDNKMNKLTIKQSLLDSIDDYSTDRANPEDDLPSTSDEKTPTNRKRSESSESSFDNFMLKLAIKTSLSDLKDDSLTNGASPEVDLLSTSDNKTPTNRKRSQVSESNINNKIVKFATIQSLLNSIDDYSIDGESPEDDLPSTSDKKTPTSRKRSQFSESNINSKRHKFATMQSLLDSKVYSSNNGASPEDDLPSTSQIRSSTMQRRSEIYQQGLSKFHMLLSMAAVHSAFDSRNTSSTEAVPDNDPDSEDSRRHKEHFQNLLLNVNNMIRHSRITQNSSDSKSNCKKEQTGSSHRALTNRLIMSLILQRVGLKTISSLRQVSRGIRRCVDGIKSDSKIEALAISLDTIDRVKIEMTDKTINKKHVFQTVYNDSYKKFWNDKKSMNMNDEYTYPSYELYHFPNNIFERGQYYPLATAFSKSSKQNVVEWYQKRLCSFTYILRHSLLNQKKPIESFSISLPWFINERGSPEFYSAGYHFISMFGHEVPMYTKFLDLKIESRACEQCRKTDEVRNLASCDVHQKMFQKLLEENREICGPNSGHPDYQNRPITYTQDEYEQRIDLFVKYFEDILSSVGHTIPVEALYMQACNQNTVLRVLRHLDSRLLKTISIKIVEDDQDKPCNWVLPLEINEICELDQWKFAENIEVEHLIDTDDVRHFGHFSEANLKLTRLTMEGILSLKITFLRSHNFIKFKASFETSDINVNIFRETLLGLAHLRPLDPNKPTVWFYEYPESKGYFLKILYYGQAKRIIFSRVDA</sequence>
<dbReference type="AGR" id="WB:WBGene00007672"/>
<feature type="compositionally biased region" description="Basic and acidic residues" evidence="1">
    <location>
        <begin position="1024"/>
        <end position="1036"/>
    </location>
</feature>
<dbReference type="PaxDb" id="6239-C18D4.2a"/>
<feature type="region of interest" description="Disordered" evidence="1">
    <location>
        <begin position="1146"/>
        <end position="1179"/>
    </location>
</feature>
<evidence type="ECO:0000313" key="3">
    <source>
        <dbReference type="EMBL" id="CAN99684.2"/>
    </source>
</evidence>
<dbReference type="SMART" id="SM00726">
    <property type="entry name" value="UIM"/>
    <property type="match status" value="8"/>
</dbReference>
<feature type="region of interest" description="Disordered" evidence="1">
    <location>
        <begin position="1304"/>
        <end position="1331"/>
    </location>
</feature>
<dbReference type="Bgee" id="WBGene00007672">
    <property type="expression patterns" value="Expressed in larva"/>
</dbReference>
<feature type="region of interest" description="Disordered" evidence="1">
    <location>
        <begin position="563"/>
        <end position="604"/>
    </location>
</feature>
<dbReference type="ExpressionAtlas" id="G5EGC2">
    <property type="expression patterns" value="baseline and differential"/>
</dbReference>
<dbReference type="eggNOG" id="ENOG502TI7W">
    <property type="taxonomic scope" value="Eukaryota"/>
</dbReference>
<dbReference type="PANTHER" id="PTHR23015:SF25">
    <property type="entry name" value="DUF38 DOMAIN-CONTAINING PROTEIN-RELATED"/>
    <property type="match status" value="1"/>
</dbReference>
<protein>
    <submittedName>
        <fullName evidence="3">DUF38 domain-containing protein</fullName>
    </submittedName>
</protein>
<feature type="compositionally biased region" description="Basic and acidic residues" evidence="1">
    <location>
        <begin position="1115"/>
        <end position="1131"/>
    </location>
</feature>
<feature type="region of interest" description="Disordered" evidence="1">
    <location>
        <begin position="488"/>
        <end position="518"/>
    </location>
</feature>
<keyword evidence="4" id="KW-1185">Reference proteome</keyword>
<dbReference type="Pfam" id="PF01827">
    <property type="entry name" value="FTH"/>
    <property type="match status" value="1"/>
</dbReference>
<evidence type="ECO:0000256" key="1">
    <source>
        <dbReference type="SAM" id="MobiDB-lite"/>
    </source>
</evidence>
<feature type="region of interest" description="Disordered" evidence="1">
    <location>
        <begin position="876"/>
        <end position="909"/>
    </location>
</feature>
<feature type="compositionally biased region" description="Polar residues" evidence="1">
    <location>
        <begin position="573"/>
        <end position="590"/>
    </location>
</feature>
<feature type="region of interest" description="Disordered" evidence="1">
    <location>
        <begin position="430"/>
        <end position="460"/>
    </location>
</feature>
<dbReference type="InterPro" id="IPR003903">
    <property type="entry name" value="UIM_dom"/>
</dbReference>
<dbReference type="Proteomes" id="UP000001940">
    <property type="component" value="Chromosome V"/>
</dbReference>
<feature type="compositionally biased region" description="Polar residues" evidence="1">
    <location>
        <begin position="1010"/>
        <end position="1023"/>
    </location>
</feature>
<feature type="region of interest" description="Disordered" evidence="1">
    <location>
        <begin position="654"/>
        <end position="685"/>
    </location>
</feature>
<feature type="compositionally biased region" description="Basic and acidic residues" evidence="1">
    <location>
        <begin position="488"/>
        <end position="513"/>
    </location>
</feature>
<dbReference type="HOGENOM" id="CLU_002386_0_0_1"/>
<feature type="region of interest" description="Disordered" evidence="1">
    <location>
        <begin position="952"/>
        <end position="983"/>
    </location>
</feature>
<organism evidence="3 4">
    <name type="scientific">Caenorhabditis elegans</name>
    <dbReference type="NCBI Taxonomy" id="6239"/>
    <lineage>
        <taxon>Eukaryota</taxon>
        <taxon>Metazoa</taxon>
        <taxon>Ecdysozoa</taxon>
        <taxon>Nematoda</taxon>
        <taxon>Chromadorea</taxon>
        <taxon>Rhabditida</taxon>
        <taxon>Rhabditina</taxon>
        <taxon>Rhabditomorpha</taxon>
        <taxon>Rhabditoidea</taxon>
        <taxon>Rhabditidae</taxon>
        <taxon>Peloderinae</taxon>
        <taxon>Caenorhabditis</taxon>
    </lineage>
</organism>
<feature type="region of interest" description="Disordered" evidence="1">
    <location>
        <begin position="1004"/>
        <end position="1037"/>
    </location>
</feature>
<dbReference type="PANTHER" id="PTHR23015">
    <property type="entry name" value="UNCHARACTERIZED C.ELEGANS PROTEIN"/>
    <property type="match status" value="1"/>
</dbReference>
<feature type="region of interest" description="Disordered" evidence="1">
    <location>
        <begin position="1356"/>
        <end position="1379"/>
    </location>
</feature>
<feature type="compositionally biased region" description="Polar residues" evidence="1">
    <location>
        <begin position="1398"/>
        <end position="1407"/>
    </location>
</feature>
<feature type="compositionally biased region" description="Acidic residues" evidence="1">
    <location>
        <begin position="1254"/>
        <end position="1264"/>
    </location>
</feature>
<dbReference type="RefSeq" id="NP_001122854.2">
    <property type="nucleotide sequence ID" value="NM_001129382.5"/>
</dbReference>
<feature type="region of interest" description="Disordered" evidence="1">
    <location>
        <begin position="371"/>
        <end position="391"/>
    </location>
</feature>
<evidence type="ECO:0000313" key="4">
    <source>
        <dbReference type="Proteomes" id="UP000001940"/>
    </source>
</evidence>
<dbReference type="WormBase" id="C18D4.2a">
    <property type="protein sequence ID" value="CE50309"/>
    <property type="gene ID" value="WBGene00007672"/>
    <property type="gene designation" value="fbxa-136"/>
</dbReference>
<feature type="compositionally biased region" description="Polar residues" evidence="1">
    <location>
        <begin position="794"/>
        <end position="807"/>
    </location>
</feature>
<accession>G5EGC2</accession>
<evidence type="ECO:0000313" key="5">
    <source>
        <dbReference type="WormBase" id="C18D4.2a"/>
    </source>
</evidence>
<keyword evidence="6" id="KW-1267">Proteomics identification</keyword>
<feature type="region of interest" description="Disordered" evidence="1">
    <location>
        <begin position="1197"/>
        <end position="1230"/>
    </location>
</feature>
<evidence type="ECO:0000259" key="2">
    <source>
        <dbReference type="Pfam" id="PF01827"/>
    </source>
</evidence>
<dbReference type="KEGG" id="cel:CELE_C18D4.2"/>
<dbReference type="STRING" id="6239.C18D4.2a.1"/>
<feature type="compositionally biased region" description="Basic and acidic residues" evidence="1">
    <location>
        <begin position="808"/>
        <end position="821"/>
    </location>
</feature>
<reference evidence="3 4" key="1">
    <citation type="journal article" date="1998" name="Science">
        <title>Genome sequence of the nematode C. elegans: a platform for investigating biology.</title>
        <authorList>
            <consortium name="The C. elegans sequencing consortium"/>
            <person name="Sulson J.E."/>
            <person name="Waterston R."/>
        </authorList>
    </citation>
    <scope>NUCLEOTIDE SEQUENCE [LARGE SCALE GENOMIC DNA]</scope>
    <source>
        <strain evidence="3 4">Bristol N2</strain>
    </source>
</reference>
<dbReference type="FunCoup" id="G5EGC2">
    <property type="interactions" value="118"/>
</dbReference>
<feature type="region of interest" description="Disordered" evidence="1">
    <location>
        <begin position="1254"/>
        <end position="1292"/>
    </location>
</feature>
<name>G5EGC2_CAEEL</name>
<feature type="compositionally biased region" description="Basic and acidic residues" evidence="1">
    <location>
        <begin position="723"/>
        <end position="735"/>
    </location>
</feature>
<feature type="compositionally biased region" description="Polar residues" evidence="1">
    <location>
        <begin position="709"/>
        <end position="722"/>
    </location>
</feature>
<feature type="region of interest" description="Disordered" evidence="1">
    <location>
        <begin position="703"/>
        <end position="737"/>
    </location>
</feature>
<dbReference type="InterPro" id="IPR040161">
    <property type="entry name" value="FB224"/>
</dbReference>
<feature type="compositionally biased region" description="Polar residues" evidence="1">
    <location>
        <begin position="1318"/>
        <end position="1331"/>
    </location>
</feature>